<accession>A0A8T0GN63</accession>
<evidence type="ECO:0000256" key="2">
    <source>
        <dbReference type="ARBA" id="ARBA00022771"/>
    </source>
</evidence>
<keyword evidence="1" id="KW-0479">Metal-binding</keyword>
<dbReference type="EMBL" id="CM026431">
    <property type="protein sequence ID" value="KAG0558472.1"/>
    <property type="molecule type" value="Genomic_DNA"/>
</dbReference>
<evidence type="ECO:0000313" key="6">
    <source>
        <dbReference type="Proteomes" id="UP000822688"/>
    </source>
</evidence>
<keyword evidence="6" id="KW-1185">Reference proteome</keyword>
<proteinExistence type="predicted"/>
<protein>
    <recommendedName>
        <fullName evidence="4">E3 ubiquitin-protein ligase Sina-like RING finger domain-containing protein</fullName>
    </recommendedName>
</protein>
<organism evidence="5 6">
    <name type="scientific">Ceratodon purpureus</name>
    <name type="common">Fire moss</name>
    <name type="synonym">Dicranum purpureum</name>
    <dbReference type="NCBI Taxonomy" id="3225"/>
    <lineage>
        <taxon>Eukaryota</taxon>
        <taxon>Viridiplantae</taxon>
        <taxon>Streptophyta</taxon>
        <taxon>Embryophyta</taxon>
        <taxon>Bryophyta</taxon>
        <taxon>Bryophytina</taxon>
        <taxon>Bryopsida</taxon>
        <taxon>Dicranidae</taxon>
        <taxon>Pseudoditrichales</taxon>
        <taxon>Ditrichaceae</taxon>
        <taxon>Ceratodon</taxon>
    </lineage>
</organism>
<dbReference type="GO" id="GO:0008270">
    <property type="term" value="F:zinc ion binding"/>
    <property type="evidence" value="ECO:0007669"/>
    <property type="project" value="UniProtKB-KW"/>
</dbReference>
<dbReference type="InterPro" id="IPR049548">
    <property type="entry name" value="Sina-like_RING"/>
</dbReference>
<name>A0A8T0GN63_CERPU</name>
<evidence type="ECO:0000259" key="4">
    <source>
        <dbReference type="Pfam" id="PF21362"/>
    </source>
</evidence>
<keyword evidence="2" id="KW-0863">Zinc-finger</keyword>
<evidence type="ECO:0000256" key="3">
    <source>
        <dbReference type="ARBA" id="ARBA00022833"/>
    </source>
</evidence>
<keyword evidence="3" id="KW-0862">Zinc</keyword>
<feature type="domain" description="E3 ubiquitin-protein ligase Sina-like RING finger" evidence="4">
    <location>
        <begin position="29"/>
        <end position="64"/>
    </location>
</feature>
<evidence type="ECO:0000256" key="1">
    <source>
        <dbReference type="ARBA" id="ARBA00022723"/>
    </source>
</evidence>
<sequence length="88" mass="9870">MASVPDEVWREICLKRKYDQLVDFNALDCPIFTEPPVSPVLQCRNDHIASSQCCAKLTKGCPSCSNYIIRCLATEIFLESAQACSPRM</sequence>
<comment type="caution">
    <text evidence="5">The sequence shown here is derived from an EMBL/GenBank/DDBJ whole genome shotgun (WGS) entry which is preliminary data.</text>
</comment>
<dbReference type="Proteomes" id="UP000822688">
    <property type="component" value="Chromosome 10"/>
</dbReference>
<dbReference type="Pfam" id="PF21362">
    <property type="entry name" value="Sina_RING"/>
    <property type="match status" value="1"/>
</dbReference>
<reference evidence="5" key="1">
    <citation type="submission" date="2020-06" db="EMBL/GenBank/DDBJ databases">
        <title>WGS assembly of Ceratodon purpureus strain R40.</title>
        <authorList>
            <person name="Carey S.B."/>
            <person name="Jenkins J."/>
            <person name="Shu S."/>
            <person name="Lovell J.T."/>
            <person name="Sreedasyam A."/>
            <person name="Maumus F."/>
            <person name="Tiley G.P."/>
            <person name="Fernandez-Pozo N."/>
            <person name="Barry K."/>
            <person name="Chen C."/>
            <person name="Wang M."/>
            <person name="Lipzen A."/>
            <person name="Daum C."/>
            <person name="Saski C.A."/>
            <person name="Payton A.C."/>
            <person name="Mcbreen J.C."/>
            <person name="Conrad R.E."/>
            <person name="Kollar L.M."/>
            <person name="Olsson S."/>
            <person name="Huttunen S."/>
            <person name="Landis J.B."/>
            <person name="Wickett N.J."/>
            <person name="Johnson M.G."/>
            <person name="Rensing S.A."/>
            <person name="Grimwood J."/>
            <person name="Schmutz J."/>
            <person name="Mcdaniel S.F."/>
        </authorList>
    </citation>
    <scope>NUCLEOTIDE SEQUENCE</scope>
    <source>
        <strain evidence="5">R40</strain>
    </source>
</reference>
<dbReference type="AlphaFoldDB" id="A0A8T0GN63"/>
<gene>
    <name evidence="5" type="ORF">KC19_10G030800</name>
</gene>
<evidence type="ECO:0000313" key="5">
    <source>
        <dbReference type="EMBL" id="KAG0558472.1"/>
    </source>
</evidence>